<name>A0AAE1TMG0_9EUCA</name>
<proteinExistence type="predicted"/>
<accession>A0AAE1TMG0</accession>
<sequence>MQARIGDYNEHLKNWCELNCTSFVETDPSFRLGTGEVDDMCYDMESNSPGSTLNRIGAPNNPQTNTWAEVVRRNSATGHTPTSP</sequence>
<organism evidence="1 2">
    <name type="scientific">Petrolisthes manimaculis</name>
    <dbReference type="NCBI Taxonomy" id="1843537"/>
    <lineage>
        <taxon>Eukaryota</taxon>
        <taxon>Metazoa</taxon>
        <taxon>Ecdysozoa</taxon>
        <taxon>Arthropoda</taxon>
        <taxon>Crustacea</taxon>
        <taxon>Multicrustacea</taxon>
        <taxon>Malacostraca</taxon>
        <taxon>Eumalacostraca</taxon>
        <taxon>Eucarida</taxon>
        <taxon>Decapoda</taxon>
        <taxon>Pleocyemata</taxon>
        <taxon>Anomura</taxon>
        <taxon>Galatheoidea</taxon>
        <taxon>Porcellanidae</taxon>
        <taxon>Petrolisthes</taxon>
    </lineage>
</organism>
<evidence type="ECO:0000313" key="1">
    <source>
        <dbReference type="EMBL" id="KAK4288649.1"/>
    </source>
</evidence>
<gene>
    <name evidence="1" type="ORF">Pmani_038327</name>
</gene>
<dbReference type="EMBL" id="JAWZYT010006198">
    <property type="protein sequence ID" value="KAK4288649.1"/>
    <property type="molecule type" value="Genomic_DNA"/>
</dbReference>
<protein>
    <submittedName>
        <fullName evidence="1">Uncharacterized protein</fullName>
    </submittedName>
</protein>
<comment type="caution">
    <text evidence="1">The sequence shown here is derived from an EMBL/GenBank/DDBJ whole genome shotgun (WGS) entry which is preliminary data.</text>
</comment>
<evidence type="ECO:0000313" key="2">
    <source>
        <dbReference type="Proteomes" id="UP001292094"/>
    </source>
</evidence>
<feature type="non-terminal residue" evidence="1">
    <location>
        <position position="1"/>
    </location>
</feature>
<dbReference type="AlphaFoldDB" id="A0AAE1TMG0"/>
<keyword evidence="2" id="KW-1185">Reference proteome</keyword>
<reference evidence="1" key="1">
    <citation type="submission" date="2023-11" db="EMBL/GenBank/DDBJ databases">
        <title>Genome assemblies of two species of porcelain crab, Petrolisthes cinctipes and Petrolisthes manimaculis (Anomura: Porcellanidae).</title>
        <authorList>
            <person name="Angst P."/>
        </authorList>
    </citation>
    <scope>NUCLEOTIDE SEQUENCE</scope>
    <source>
        <strain evidence="1">PB745_02</strain>
        <tissue evidence="1">Gill</tissue>
    </source>
</reference>
<dbReference type="Proteomes" id="UP001292094">
    <property type="component" value="Unassembled WGS sequence"/>
</dbReference>